<protein>
    <submittedName>
        <fullName evidence="2">Phage portal protein, HK97 family</fullName>
    </submittedName>
</protein>
<dbReference type="AlphaFoldDB" id="A0A1H0MG87"/>
<keyword evidence="3" id="KW-1185">Reference proteome</keyword>
<feature type="compositionally biased region" description="Basic and acidic residues" evidence="1">
    <location>
        <begin position="372"/>
        <end position="387"/>
    </location>
</feature>
<organism evidence="2 3">
    <name type="scientific">Halobacillus aidingensis</name>
    <dbReference type="NCBI Taxonomy" id="240303"/>
    <lineage>
        <taxon>Bacteria</taxon>
        <taxon>Bacillati</taxon>
        <taxon>Bacillota</taxon>
        <taxon>Bacilli</taxon>
        <taxon>Bacillales</taxon>
        <taxon>Bacillaceae</taxon>
        <taxon>Halobacillus</taxon>
    </lineage>
</organism>
<evidence type="ECO:0000313" key="2">
    <source>
        <dbReference type="EMBL" id="SDO79492.1"/>
    </source>
</evidence>
<name>A0A1H0MG87_HALAD</name>
<dbReference type="STRING" id="240303.SAMN05421677_10830"/>
<feature type="compositionally biased region" description="Gly residues" evidence="1">
    <location>
        <begin position="399"/>
        <end position="408"/>
    </location>
</feature>
<reference evidence="3" key="1">
    <citation type="submission" date="2016-10" db="EMBL/GenBank/DDBJ databases">
        <authorList>
            <person name="Varghese N."/>
            <person name="Submissions S."/>
        </authorList>
    </citation>
    <scope>NUCLEOTIDE SEQUENCE [LARGE SCALE GENOMIC DNA]</scope>
    <source>
        <strain evidence="3">CGMCC 1.3703</strain>
    </source>
</reference>
<gene>
    <name evidence="2" type="ORF">SAMN05421677_10830</name>
</gene>
<sequence>MFGKKLTNPQTKSTYKMITDVGEGFYDWNGDLYKSDIVRACIRPKAKAIGKLLAKHIRDNDQGFQTNPNRNIRFLLEEPNPLMTGQVFQEKMAVQLELNNNAFALIKRDEETFDPIEVYPVPATSVEMLEGPLGDIYLRFYFRNGKQLIAPYVDIIHLRQDFNNHDLFGDNPGDALGELMEVVNTIDQGIKQAIKNSAVVKWILKFDQVLKPEDVKKAVDDFTKNYLDIEGTGGAAGADGRYNAEQVTPHNFVPDSKQMIEQTRRIYNFFNTNEDIVQSKYTEDQWNAFYESSIEPVAMQLAGEYTRKIFSRTERSHGNKIIFESSNLQYASMETKLNLVQLVDRAAMTPNEWRRVLNLPPVDGGDKLIMRLDTEEVDAKSKGGEKSGRRKGGAKGANNGSGGSQGEG</sequence>
<accession>A0A1H0MG87</accession>
<dbReference type="EMBL" id="FNIZ01000008">
    <property type="protein sequence ID" value="SDO79492.1"/>
    <property type="molecule type" value="Genomic_DNA"/>
</dbReference>
<evidence type="ECO:0000256" key="1">
    <source>
        <dbReference type="SAM" id="MobiDB-lite"/>
    </source>
</evidence>
<dbReference type="Pfam" id="PF04860">
    <property type="entry name" value="Phage_portal"/>
    <property type="match status" value="1"/>
</dbReference>
<feature type="region of interest" description="Disordered" evidence="1">
    <location>
        <begin position="372"/>
        <end position="408"/>
    </location>
</feature>
<proteinExistence type="predicted"/>
<dbReference type="Proteomes" id="UP000198860">
    <property type="component" value="Unassembled WGS sequence"/>
</dbReference>
<evidence type="ECO:0000313" key="3">
    <source>
        <dbReference type="Proteomes" id="UP000198860"/>
    </source>
</evidence>
<dbReference type="InterPro" id="IPR006944">
    <property type="entry name" value="Phage/GTA_portal"/>
</dbReference>